<name>A0ABN7WMD6_GIGMA</name>
<evidence type="ECO:0000313" key="2">
    <source>
        <dbReference type="EMBL" id="CAG8835870.1"/>
    </source>
</evidence>
<evidence type="ECO:0000256" key="1">
    <source>
        <dbReference type="SAM" id="Phobius"/>
    </source>
</evidence>
<accession>A0ABN7WMD6</accession>
<sequence length="278" mass="31855">LIPRLYYNAQNNSDKFYISPDSKMISISALKSTFVSPQSQYYVVMDNNLVKDLIHEEPLLGANWNFSTDSEYALTRLNMNESYYFNILSKSDKSDYLNQLKNELAHSVPIYPSNIVAKGQYQWDNNVNHLQILSKFEILPGNDSVKDLTVVKVIDTLNDLITNRGVTMISKLPKSSNLDNQYGFILKKNVWGRYGYNLILIGIVPFSLAILTLLSYREKVSQIFEYYSLNIDILTLMNSKLADFSWFKAPLSNSSETWILRAGCINLFIEDAPQLVIQ</sequence>
<feature type="non-terminal residue" evidence="2">
    <location>
        <position position="1"/>
    </location>
</feature>
<feature type="non-terminal residue" evidence="2">
    <location>
        <position position="278"/>
    </location>
</feature>
<keyword evidence="1" id="KW-1133">Transmembrane helix</keyword>
<keyword evidence="1" id="KW-0472">Membrane</keyword>
<organism evidence="2 3">
    <name type="scientific">Gigaspora margarita</name>
    <dbReference type="NCBI Taxonomy" id="4874"/>
    <lineage>
        <taxon>Eukaryota</taxon>
        <taxon>Fungi</taxon>
        <taxon>Fungi incertae sedis</taxon>
        <taxon>Mucoromycota</taxon>
        <taxon>Glomeromycotina</taxon>
        <taxon>Glomeromycetes</taxon>
        <taxon>Diversisporales</taxon>
        <taxon>Gigasporaceae</taxon>
        <taxon>Gigaspora</taxon>
    </lineage>
</organism>
<keyword evidence="3" id="KW-1185">Reference proteome</keyword>
<feature type="transmembrane region" description="Helical" evidence="1">
    <location>
        <begin position="194"/>
        <end position="216"/>
    </location>
</feature>
<comment type="caution">
    <text evidence="2">The sequence shown here is derived from an EMBL/GenBank/DDBJ whole genome shotgun (WGS) entry which is preliminary data.</text>
</comment>
<keyword evidence="1" id="KW-0812">Transmembrane</keyword>
<dbReference type="EMBL" id="CAJVQB010052364">
    <property type="protein sequence ID" value="CAG8835870.1"/>
    <property type="molecule type" value="Genomic_DNA"/>
</dbReference>
<protein>
    <submittedName>
        <fullName evidence="2">11545_t:CDS:1</fullName>
    </submittedName>
</protein>
<evidence type="ECO:0000313" key="3">
    <source>
        <dbReference type="Proteomes" id="UP000789901"/>
    </source>
</evidence>
<proteinExistence type="predicted"/>
<reference evidence="2 3" key="1">
    <citation type="submission" date="2021-06" db="EMBL/GenBank/DDBJ databases">
        <authorList>
            <person name="Kallberg Y."/>
            <person name="Tangrot J."/>
            <person name="Rosling A."/>
        </authorList>
    </citation>
    <scope>NUCLEOTIDE SEQUENCE [LARGE SCALE GENOMIC DNA]</scope>
    <source>
        <strain evidence="2 3">120-4 pot B 10/14</strain>
    </source>
</reference>
<gene>
    <name evidence="2" type="ORF">GMARGA_LOCUS32769</name>
</gene>
<dbReference type="Proteomes" id="UP000789901">
    <property type="component" value="Unassembled WGS sequence"/>
</dbReference>